<evidence type="ECO:0000256" key="10">
    <source>
        <dbReference type="ARBA" id="ARBA00032985"/>
    </source>
</evidence>
<evidence type="ECO:0000313" key="14">
    <source>
        <dbReference type="Proteomes" id="UP000298493"/>
    </source>
</evidence>
<evidence type="ECO:0000256" key="6">
    <source>
        <dbReference type="ARBA" id="ARBA00022989"/>
    </source>
</evidence>
<gene>
    <name evidence="13" type="ORF">E6O75_ATG07903</name>
</gene>
<dbReference type="InterPro" id="IPR031463">
    <property type="entry name" value="Mic12"/>
</dbReference>
<comment type="subcellular location">
    <subcellularLocation>
        <location evidence="2">Membrane</location>
    </subcellularLocation>
    <subcellularLocation>
        <location evidence="11">Mitochondrion inner membrane</location>
        <topology evidence="11">Single-pass membrane protein</topology>
    </subcellularLocation>
</comment>
<keyword evidence="6" id="KW-1133">Transmembrane helix</keyword>
<dbReference type="EMBL" id="SNSC02000020">
    <property type="protein sequence ID" value="TID15575.1"/>
    <property type="molecule type" value="Genomic_DNA"/>
</dbReference>
<protein>
    <recommendedName>
        <fullName evidence="4 11">MICOS complex subunit MIC12</fullName>
    </recommendedName>
    <alternativeName>
        <fullName evidence="10 11">Altered inheritance of mitochondria protein 5, mitochondrial</fullName>
    </alternativeName>
    <alternativeName>
        <fullName evidence="9 11">Found in mitochondrial proteome protein 51</fullName>
    </alternativeName>
</protein>
<keyword evidence="14" id="KW-1185">Reference proteome</keyword>
<dbReference type="GO" id="GO:0044284">
    <property type="term" value="C:mitochondrial crista junction"/>
    <property type="evidence" value="ECO:0007669"/>
    <property type="project" value="InterPro"/>
</dbReference>
<dbReference type="Proteomes" id="UP000298493">
    <property type="component" value="Unassembled WGS sequence"/>
</dbReference>
<sequence length="693" mass="77232">MGFVTGLASTINCQSVHVHDTNIIIQLGGFTLTSSILYLTVSLHQQNRQQQALMLRQQSLILKNVIEPPLPEPQLSSREARVSVVESAKDRWNSEIERLVKKAQTTDWNQVGGRAADGFASLWSKAAEKAKDDKPSLYHDARSQRLQKSLSVAYLRCARPFQGQLQVRFINISVQLCCWRQPSPMAMTTLSVPASQLYKPAPTSLTTTETSSQFPTLASICDILSVIKRLANTLSPKNAHYILKTTYQGLDDAASKLATFQEGLKRTCSAAIYDSDTPGAFFTVSNTLLDVVREIEVAPEKIACEGKTKRPLKETWRNLKSFGPIIGERQWQLRKLYISTLNVVVKVLSLSHTLPHVLEKAGLIDNDWIFQVKRCVLTQGFTQSFGTDPLKSNAACEIGVPIPLLIACSSHSPSHVYRGHSRRAEIMKRSSALDKAHAEASRWGRINGRGWRNDEAIPNQSVPTLTEFEHMVQAIREVTVGIQEVESGDEEDEAVTDHFRPVDYKQEPALSSNISSRVEHHDPACSHQQEEYEDCFSMNHEVVRPRQAPKPVHAQTEPLGKVTAPLVPVPAVRAESDPTRCDSAVDSVLAPDLTDAHFDIHGLKRYTNAELNEESGENANTELIEEPGENTELEKKKKKEKSKKDSGAIFEIEGEVSRCSEEAKPLEMPIPQSLDVPDLQMMTRKVVEGYFDL</sequence>
<evidence type="ECO:0000256" key="4">
    <source>
        <dbReference type="ARBA" id="ARBA00018170"/>
    </source>
</evidence>
<comment type="caution">
    <text evidence="13">The sequence shown here is derived from an EMBL/GenBank/DDBJ whole genome shotgun (WGS) entry which is preliminary data.</text>
</comment>
<keyword evidence="8" id="KW-0472">Membrane</keyword>
<dbReference type="GO" id="GO:0042407">
    <property type="term" value="P:cristae formation"/>
    <property type="evidence" value="ECO:0007669"/>
    <property type="project" value="InterPro"/>
</dbReference>
<dbReference type="GO" id="GO:0061617">
    <property type="term" value="C:MICOS complex"/>
    <property type="evidence" value="ECO:0007669"/>
    <property type="project" value="UniProtKB-UniRule"/>
</dbReference>
<evidence type="ECO:0000256" key="3">
    <source>
        <dbReference type="ARBA" id="ARBA00009188"/>
    </source>
</evidence>
<accession>A0A4Z1NJ13</accession>
<comment type="subunit">
    <text evidence="11">Component of the mitochondrial contact site and cristae organizing system (MICOS) complex.</text>
</comment>
<keyword evidence="7 11" id="KW-0496">Mitochondrion</keyword>
<comment type="similarity">
    <text evidence="3 11">Belongs to the MICOS complex subunit Mic12 family.</text>
</comment>
<organism evidence="13 14">
    <name type="scientific">Venturia nashicola</name>
    <dbReference type="NCBI Taxonomy" id="86259"/>
    <lineage>
        <taxon>Eukaryota</taxon>
        <taxon>Fungi</taxon>
        <taxon>Dikarya</taxon>
        <taxon>Ascomycota</taxon>
        <taxon>Pezizomycotina</taxon>
        <taxon>Dothideomycetes</taxon>
        <taxon>Pleosporomycetidae</taxon>
        <taxon>Venturiales</taxon>
        <taxon>Venturiaceae</taxon>
        <taxon>Venturia</taxon>
    </lineage>
</organism>
<evidence type="ECO:0000256" key="5">
    <source>
        <dbReference type="ARBA" id="ARBA00022692"/>
    </source>
</evidence>
<evidence type="ECO:0000256" key="12">
    <source>
        <dbReference type="SAM" id="MobiDB-lite"/>
    </source>
</evidence>
<reference evidence="13 14" key="1">
    <citation type="submission" date="2019-04" db="EMBL/GenBank/DDBJ databases">
        <title>High contiguity whole genome sequence and gene annotation resource for two Venturia nashicola isolates.</title>
        <authorList>
            <person name="Prokchorchik M."/>
            <person name="Won K."/>
            <person name="Lee Y."/>
            <person name="Choi E.D."/>
            <person name="Segonzac C."/>
            <person name="Sohn K.H."/>
        </authorList>
    </citation>
    <scope>NUCLEOTIDE SEQUENCE [LARGE SCALE GENOMIC DNA]</scope>
    <source>
        <strain evidence="13 14">PRI2</strain>
    </source>
</reference>
<evidence type="ECO:0000256" key="2">
    <source>
        <dbReference type="ARBA" id="ARBA00004370"/>
    </source>
</evidence>
<evidence type="ECO:0000256" key="7">
    <source>
        <dbReference type="ARBA" id="ARBA00023128"/>
    </source>
</evidence>
<comment type="function">
    <text evidence="1 11">Component of the MICOS complex, a large protein complex of the mitochondrial inner membrane that plays crucial roles in the maintenance of crista junctions, inner membrane architecture, and formation of contact sites to the outer membrane.</text>
</comment>
<feature type="region of interest" description="Disordered" evidence="12">
    <location>
        <begin position="612"/>
        <end position="646"/>
    </location>
</feature>
<evidence type="ECO:0000256" key="1">
    <source>
        <dbReference type="ARBA" id="ARBA00002689"/>
    </source>
</evidence>
<evidence type="ECO:0000256" key="11">
    <source>
        <dbReference type="RuleBase" id="RU363010"/>
    </source>
</evidence>
<evidence type="ECO:0000256" key="9">
    <source>
        <dbReference type="ARBA" id="ARBA00032159"/>
    </source>
</evidence>
<dbReference type="AlphaFoldDB" id="A0A4Z1NJ13"/>
<evidence type="ECO:0000313" key="13">
    <source>
        <dbReference type="EMBL" id="TID15575.1"/>
    </source>
</evidence>
<evidence type="ECO:0000256" key="8">
    <source>
        <dbReference type="ARBA" id="ARBA00023136"/>
    </source>
</evidence>
<name>A0A4Z1NJ13_9PEZI</name>
<dbReference type="Pfam" id="PF17050">
    <property type="entry name" value="AIM5"/>
    <property type="match status" value="1"/>
</dbReference>
<proteinExistence type="inferred from homology"/>
<keyword evidence="11" id="KW-0999">Mitochondrion inner membrane</keyword>
<keyword evidence="5" id="KW-0812">Transmembrane</keyword>